<evidence type="ECO:0000259" key="2">
    <source>
        <dbReference type="Pfam" id="PF06580"/>
    </source>
</evidence>
<sequence length="322" mass="38279">MITLQKHTSQILVHILFWMLFVFVSLFLFSDFYWRENPFLQYLSILVVIVYVNHFILLPFFIKKRLYILYVFVFAAISFFATQLYCNVFAQCGCSVMKCLSDYLWQTLVPLIFFSFIWMLYRFLDKQAEVEQIKKEHTEMELKFLKSQINPHVLFNNLNTIYSYTLEKPNEAADLILMLSDNLKHVLYESNSETISLEKEIQFIDNYMKFQKLRTEGTKQIHYTKAINSFHYKIAPLLLITIIENAFKHSTLNSDISIHIGVEDNVLICTCENDFDKEKVSETDFKIGLQNLEKRLELIYKDKYAFTIDKAETFKVHLKLEL</sequence>
<accession>A0ABT0QA25</accession>
<feature type="transmembrane region" description="Helical" evidence="1">
    <location>
        <begin position="103"/>
        <end position="124"/>
    </location>
</feature>
<protein>
    <submittedName>
        <fullName evidence="3">Histidine kinase</fullName>
    </submittedName>
</protein>
<dbReference type="RefSeq" id="WP_249971875.1">
    <property type="nucleotide sequence ID" value="NZ_JAMFLZ010000001.1"/>
</dbReference>
<gene>
    <name evidence="3" type="ORF">M3P09_02405</name>
</gene>
<dbReference type="InterPro" id="IPR036890">
    <property type="entry name" value="HATPase_C_sf"/>
</dbReference>
<dbReference type="GO" id="GO:0016301">
    <property type="term" value="F:kinase activity"/>
    <property type="evidence" value="ECO:0007669"/>
    <property type="project" value="UniProtKB-KW"/>
</dbReference>
<evidence type="ECO:0000256" key="1">
    <source>
        <dbReference type="SAM" id="Phobius"/>
    </source>
</evidence>
<dbReference type="Proteomes" id="UP001165381">
    <property type="component" value="Unassembled WGS sequence"/>
</dbReference>
<evidence type="ECO:0000313" key="4">
    <source>
        <dbReference type="Proteomes" id="UP001165381"/>
    </source>
</evidence>
<feature type="domain" description="Signal transduction histidine kinase internal region" evidence="2">
    <location>
        <begin position="140"/>
        <end position="216"/>
    </location>
</feature>
<proteinExistence type="predicted"/>
<dbReference type="PANTHER" id="PTHR34220">
    <property type="entry name" value="SENSOR HISTIDINE KINASE YPDA"/>
    <property type="match status" value="1"/>
</dbReference>
<name>A0ABT0QA25_9FLAO</name>
<feature type="transmembrane region" description="Helical" evidence="1">
    <location>
        <begin position="67"/>
        <end position="91"/>
    </location>
</feature>
<evidence type="ECO:0000313" key="3">
    <source>
        <dbReference type="EMBL" id="MCL6293827.1"/>
    </source>
</evidence>
<keyword evidence="3" id="KW-0808">Transferase</keyword>
<keyword evidence="4" id="KW-1185">Reference proteome</keyword>
<dbReference type="EMBL" id="JAMFLZ010000001">
    <property type="protein sequence ID" value="MCL6293827.1"/>
    <property type="molecule type" value="Genomic_DNA"/>
</dbReference>
<dbReference type="Pfam" id="PF06580">
    <property type="entry name" value="His_kinase"/>
    <property type="match status" value="1"/>
</dbReference>
<feature type="transmembrane region" description="Helical" evidence="1">
    <location>
        <begin position="12"/>
        <end position="33"/>
    </location>
</feature>
<keyword evidence="1" id="KW-0812">Transmembrane</keyword>
<keyword evidence="1" id="KW-1133">Transmembrane helix</keyword>
<dbReference type="InterPro" id="IPR050640">
    <property type="entry name" value="Bact_2-comp_sensor_kinase"/>
</dbReference>
<dbReference type="InterPro" id="IPR010559">
    <property type="entry name" value="Sig_transdc_His_kin_internal"/>
</dbReference>
<dbReference type="PANTHER" id="PTHR34220:SF7">
    <property type="entry name" value="SENSOR HISTIDINE KINASE YPDA"/>
    <property type="match status" value="1"/>
</dbReference>
<organism evidence="3 4">
    <name type="scientific">Jejuia spongiicola</name>
    <dbReference type="NCBI Taxonomy" id="2942207"/>
    <lineage>
        <taxon>Bacteria</taxon>
        <taxon>Pseudomonadati</taxon>
        <taxon>Bacteroidota</taxon>
        <taxon>Flavobacteriia</taxon>
        <taxon>Flavobacteriales</taxon>
        <taxon>Flavobacteriaceae</taxon>
        <taxon>Jejuia</taxon>
    </lineage>
</organism>
<keyword evidence="1" id="KW-0472">Membrane</keyword>
<feature type="transmembrane region" description="Helical" evidence="1">
    <location>
        <begin position="39"/>
        <end position="60"/>
    </location>
</feature>
<dbReference type="Gene3D" id="3.30.565.10">
    <property type="entry name" value="Histidine kinase-like ATPase, C-terminal domain"/>
    <property type="match status" value="1"/>
</dbReference>
<comment type="caution">
    <text evidence="3">The sequence shown here is derived from an EMBL/GenBank/DDBJ whole genome shotgun (WGS) entry which is preliminary data.</text>
</comment>
<reference evidence="3" key="1">
    <citation type="submission" date="2022-05" db="EMBL/GenBank/DDBJ databases">
        <authorList>
            <person name="Park J.-S."/>
        </authorList>
    </citation>
    <scope>NUCLEOTIDE SEQUENCE</scope>
    <source>
        <strain evidence="3">2012CJ34-3</strain>
    </source>
</reference>
<keyword evidence="3" id="KW-0418">Kinase</keyword>